<dbReference type="InterPro" id="IPR002347">
    <property type="entry name" value="SDR_fam"/>
</dbReference>
<dbReference type="Gene3D" id="3.40.50.720">
    <property type="entry name" value="NAD(P)-binding Rossmann-like Domain"/>
    <property type="match status" value="1"/>
</dbReference>
<dbReference type="SUPFAM" id="SSF51735">
    <property type="entry name" value="NAD(P)-binding Rossmann-fold domains"/>
    <property type="match status" value="1"/>
</dbReference>
<evidence type="ECO:0000256" key="1">
    <source>
        <dbReference type="ARBA" id="ARBA00006484"/>
    </source>
</evidence>
<keyword evidence="3" id="KW-0560">Oxidoreductase</keyword>
<dbReference type="InterPro" id="IPR050259">
    <property type="entry name" value="SDR"/>
</dbReference>
<dbReference type="InterPro" id="IPR020904">
    <property type="entry name" value="Sc_DH/Rdtase_CS"/>
</dbReference>
<sequence>MNTPNEKDHNMTTPFSLQNKVAIVTGAASGIGYAIARCLSAAGAQVAMIDRAEEVKTVASKMDNPARGYVFDLANVEALGELVEQIHHDFGRIDILVNNAGIGMLESVGEVQLASWNTTMLINMTAPFFLAQHCARYMKEHGFGRLINIASQASVIALNEHAAYCTSKSGMVSFTRVLAAELGPFGITANAISPTVVETELGKRYWHGERAEQMKSKIPSRRFATPDEVASTVLYLSSNEAAMVNGENLVIDGGYSVI</sequence>
<dbReference type="EC" id="1.1.1.-" evidence="3"/>
<organism evidence="3">
    <name type="scientific">Pantoea sp. BJ2</name>
    <dbReference type="NCBI Taxonomy" id="3141322"/>
    <lineage>
        <taxon>Bacteria</taxon>
        <taxon>Pseudomonadati</taxon>
        <taxon>Pseudomonadota</taxon>
        <taxon>Gammaproteobacteria</taxon>
        <taxon>Enterobacterales</taxon>
        <taxon>Erwiniaceae</taxon>
        <taxon>Pantoea</taxon>
    </lineage>
</organism>
<accession>A0AAU7TT76</accession>
<dbReference type="CDD" id="cd05233">
    <property type="entry name" value="SDR_c"/>
    <property type="match status" value="1"/>
</dbReference>
<dbReference type="InterPro" id="IPR036291">
    <property type="entry name" value="NAD(P)-bd_dom_sf"/>
</dbReference>
<dbReference type="PRINTS" id="PR00081">
    <property type="entry name" value="GDHRDH"/>
</dbReference>
<dbReference type="PRINTS" id="PR00080">
    <property type="entry name" value="SDRFAMILY"/>
</dbReference>
<gene>
    <name evidence="3" type="ORF">AAF463_14980</name>
</gene>
<dbReference type="SMART" id="SM00822">
    <property type="entry name" value="PKS_KR"/>
    <property type="match status" value="1"/>
</dbReference>
<dbReference type="InterPro" id="IPR057326">
    <property type="entry name" value="KR_dom"/>
</dbReference>
<dbReference type="EMBL" id="CP158292">
    <property type="protein sequence ID" value="XBV43894.1"/>
    <property type="molecule type" value="Genomic_DNA"/>
</dbReference>
<protein>
    <submittedName>
        <fullName evidence="3">GolD/DthD family dehydrogenase</fullName>
        <ecNumber evidence="3">1.1.1.-</ecNumber>
    </submittedName>
</protein>
<dbReference type="PROSITE" id="PS00061">
    <property type="entry name" value="ADH_SHORT"/>
    <property type="match status" value="1"/>
</dbReference>
<dbReference type="Pfam" id="PF13561">
    <property type="entry name" value="adh_short_C2"/>
    <property type="match status" value="1"/>
</dbReference>
<dbReference type="GO" id="GO:0016491">
    <property type="term" value="F:oxidoreductase activity"/>
    <property type="evidence" value="ECO:0007669"/>
    <property type="project" value="UniProtKB-KW"/>
</dbReference>
<evidence type="ECO:0000313" key="3">
    <source>
        <dbReference type="EMBL" id="XBV43894.1"/>
    </source>
</evidence>
<dbReference type="RefSeq" id="WP_350261015.1">
    <property type="nucleotide sequence ID" value="NZ_CP158292.1"/>
</dbReference>
<dbReference type="NCBIfam" id="NF005309">
    <property type="entry name" value="PRK06841.1"/>
    <property type="match status" value="1"/>
</dbReference>
<dbReference type="AlphaFoldDB" id="A0AAU7TT76"/>
<dbReference type="FunFam" id="3.40.50.720:FF:000084">
    <property type="entry name" value="Short-chain dehydrogenase reductase"/>
    <property type="match status" value="1"/>
</dbReference>
<dbReference type="PANTHER" id="PTHR42879">
    <property type="entry name" value="3-OXOACYL-(ACYL-CARRIER-PROTEIN) REDUCTASE"/>
    <property type="match status" value="1"/>
</dbReference>
<name>A0AAU7TT76_9GAMM</name>
<reference evidence="3" key="1">
    <citation type="submission" date="2024-06" db="EMBL/GenBank/DDBJ databases">
        <title>Multiomics insights into the TNT degradation mechanism by Pantoea sp. BJ2 isolated from an ammunition destruction site.</title>
        <authorList>
            <person name="Luo J."/>
        </authorList>
    </citation>
    <scope>NUCLEOTIDE SEQUENCE</scope>
    <source>
        <strain evidence="3">BJ2</strain>
    </source>
</reference>
<evidence type="ECO:0000259" key="2">
    <source>
        <dbReference type="SMART" id="SM00822"/>
    </source>
</evidence>
<comment type="similarity">
    <text evidence="1">Belongs to the short-chain dehydrogenases/reductases (SDR) family.</text>
</comment>
<dbReference type="NCBIfam" id="NF005559">
    <property type="entry name" value="PRK07231.1"/>
    <property type="match status" value="1"/>
</dbReference>
<proteinExistence type="inferred from homology"/>
<feature type="domain" description="Ketoreductase" evidence="2">
    <location>
        <begin position="20"/>
        <end position="195"/>
    </location>
</feature>
<dbReference type="GO" id="GO:0032787">
    <property type="term" value="P:monocarboxylic acid metabolic process"/>
    <property type="evidence" value="ECO:0007669"/>
    <property type="project" value="UniProtKB-ARBA"/>
</dbReference>
<dbReference type="PANTHER" id="PTHR42879:SF2">
    <property type="entry name" value="3-OXOACYL-[ACYL-CARRIER-PROTEIN] REDUCTASE FABG"/>
    <property type="match status" value="1"/>
</dbReference>